<dbReference type="Gene3D" id="3.30.470.20">
    <property type="entry name" value="ATP-grasp fold, B domain"/>
    <property type="match status" value="1"/>
</dbReference>
<evidence type="ECO:0000256" key="1">
    <source>
        <dbReference type="ARBA" id="ARBA00004672"/>
    </source>
</evidence>
<evidence type="ECO:0000256" key="3">
    <source>
        <dbReference type="ARBA" id="ARBA00022598"/>
    </source>
</evidence>
<keyword evidence="10" id="KW-1185">Reference proteome</keyword>
<dbReference type="GO" id="GO:0006189">
    <property type="term" value="P:'de novo' IMP biosynthetic process"/>
    <property type="evidence" value="ECO:0007669"/>
    <property type="project" value="TreeGrafter"/>
</dbReference>
<evidence type="ECO:0000256" key="5">
    <source>
        <dbReference type="ARBA" id="ARBA00022755"/>
    </source>
</evidence>
<organism evidence="9 10">
    <name type="scientific">Engystomops pustulosus</name>
    <name type="common">Tungara frog</name>
    <name type="synonym">Physalaemus pustulosus</name>
    <dbReference type="NCBI Taxonomy" id="76066"/>
    <lineage>
        <taxon>Eukaryota</taxon>
        <taxon>Metazoa</taxon>
        <taxon>Chordata</taxon>
        <taxon>Craniata</taxon>
        <taxon>Vertebrata</taxon>
        <taxon>Euteleostomi</taxon>
        <taxon>Amphibia</taxon>
        <taxon>Batrachia</taxon>
        <taxon>Anura</taxon>
        <taxon>Neobatrachia</taxon>
        <taxon>Hyloidea</taxon>
        <taxon>Leptodactylidae</taxon>
        <taxon>Leiuperinae</taxon>
        <taxon>Engystomops</taxon>
    </lineage>
</organism>
<dbReference type="Pfam" id="PF01259">
    <property type="entry name" value="SAICAR_synt"/>
    <property type="match status" value="1"/>
</dbReference>
<feature type="compositionally biased region" description="Basic and acidic residues" evidence="7">
    <location>
        <begin position="348"/>
        <end position="361"/>
    </location>
</feature>
<dbReference type="GO" id="GO:0004639">
    <property type="term" value="F:phosphoribosylaminoimidazolesuccinocarboxamide synthase activity"/>
    <property type="evidence" value="ECO:0007669"/>
    <property type="project" value="UniProtKB-EC"/>
</dbReference>
<gene>
    <name evidence="9" type="ORF">GDO81_000359</name>
</gene>
<keyword evidence="5" id="KW-0658">Purine biosynthesis</keyword>
<evidence type="ECO:0000256" key="7">
    <source>
        <dbReference type="SAM" id="MobiDB-lite"/>
    </source>
</evidence>
<keyword evidence="4" id="KW-0547">Nucleotide-binding</keyword>
<dbReference type="AlphaFoldDB" id="A0AAV7D3J6"/>
<keyword evidence="3" id="KW-0436">Ligase</keyword>
<evidence type="ECO:0000256" key="4">
    <source>
        <dbReference type="ARBA" id="ARBA00022741"/>
    </source>
</evidence>
<feature type="region of interest" description="Disordered" evidence="7">
    <location>
        <begin position="70"/>
        <end position="96"/>
    </location>
</feature>
<feature type="domain" description="SAICAR synthetase/ADE2 N-terminal" evidence="8">
    <location>
        <begin position="392"/>
        <end position="569"/>
    </location>
</feature>
<feature type="region of interest" description="Disordered" evidence="7">
    <location>
        <begin position="336"/>
        <end position="361"/>
    </location>
</feature>
<protein>
    <recommendedName>
        <fullName evidence="2">phosphoribosylaminoimidazolesuccinocarboxamide synthase</fullName>
        <ecNumber evidence="2">6.3.2.6</ecNumber>
    </recommendedName>
</protein>
<comment type="pathway">
    <text evidence="1">Purine metabolism; IMP biosynthesis via de novo pathway; 5-amino-1-(5-phospho-D-ribosyl)imidazole-4-carboxamide from 5-amino-1-(5-phospho-D-ribosyl)imidazole-4-carboxylate: step 1/2.</text>
</comment>
<evidence type="ECO:0000256" key="2">
    <source>
        <dbReference type="ARBA" id="ARBA00012217"/>
    </source>
</evidence>
<reference evidence="9" key="1">
    <citation type="thesis" date="2020" institute="ProQuest LLC" country="789 East Eisenhower Parkway, Ann Arbor, MI, USA">
        <title>Comparative Genomics and Chromosome Evolution.</title>
        <authorList>
            <person name="Mudd A.B."/>
        </authorList>
    </citation>
    <scope>NUCLEOTIDE SEQUENCE</scope>
    <source>
        <strain evidence="9">237g6f4</strain>
        <tissue evidence="9">Blood</tissue>
    </source>
</reference>
<dbReference type="GO" id="GO:0005524">
    <property type="term" value="F:ATP binding"/>
    <property type="evidence" value="ECO:0007669"/>
    <property type="project" value="UniProtKB-KW"/>
</dbReference>
<name>A0AAV7D3J6_ENGPU</name>
<dbReference type="PANTHER" id="PTHR43599:SF3">
    <property type="entry name" value="SI:DKEY-6E2.2"/>
    <property type="match status" value="1"/>
</dbReference>
<dbReference type="Proteomes" id="UP000824782">
    <property type="component" value="Unassembled WGS sequence"/>
</dbReference>
<evidence type="ECO:0000313" key="10">
    <source>
        <dbReference type="Proteomes" id="UP000824782"/>
    </source>
</evidence>
<accession>A0AAV7D3J6</accession>
<proteinExistence type="predicted"/>
<evidence type="ECO:0000259" key="8">
    <source>
        <dbReference type="Pfam" id="PF01259"/>
    </source>
</evidence>
<dbReference type="EC" id="6.3.2.6" evidence="2"/>
<evidence type="ECO:0000256" key="6">
    <source>
        <dbReference type="ARBA" id="ARBA00022840"/>
    </source>
</evidence>
<dbReference type="InterPro" id="IPR028923">
    <property type="entry name" value="SAICAR_synt/ADE2_N"/>
</dbReference>
<sequence length="607" mass="68965">MQRIKEEPVDADAIQSSSQEQYPKYLADNEIMQENYLEPEIGVDTSFRIVSVCSTRDANGWSDHGGLNEWSADSTSHQGKEHQVPSNKLISDHPRPFHVDTNSGIQAMERAQNLSLQECVKFQSIRRRYKPQMLQMQRRFTEDSIFIRPSKRRCTTTPRKFREVCKDIICLPADYPEHNCTYSVPRGNQREQLAMLGLVGKISIQSSCSFENFRRKVMTLFQKCFSCSEEEFSFDFLQCLPGNRKLIKPKVSATFKWSGTAIISLAAQGSLYIKTPHTLTESPKNLFFNTKQHPVPEVKSENLDEKFSLGQRSVEPGDPHLMGSLCQVDEKDPQRCGIADFGAPQEHTPAHPSDEKQPNTEKRLAEKLDQGATEKMPTGSIPQEIPTIQYHNDGKSFNMTNNSVFKLLRNAGMKTAHVKTFSQKRLVTSGCETIPIAWGCWRIATGAYLRRHPGTKGRRLYPPRVEVFYMVDDVSEQVCSDEQLQALKLICAGVTIDQCEIDILNRTVVAMFEILEKACSASDFILANIKVQFGVDVESREIVLADVIEYNCWHRSQLGNWNPQDDKQRAMYLKSCTHTEIVDSISKVKERLIVVDGAPVRGFPWIQ</sequence>
<dbReference type="InterPro" id="IPR050089">
    <property type="entry name" value="SAICAR_synthetase"/>
</dbReference>
<dbReference type="EMBL" id="WNYA01000001">
    <property type="protein sequence ID" value="KAG8591970.1"/>
    <property type="molecule type" value="Genomic_DNA"/>
</dbReference>
<keyword evidence="6" id="KW-0067">ATP-binding</keyword>
<evidence type="ECO:0000313" key="9">
    <source>
        <dbReference type="EMBL" id="KAG8591970.1"/>
    </source>
</evidence>
<dbReference type="GO" id="GO:0005829">
    <property type="term" value="C:cytosol"/>
    <property type="evidence" value="ECO:0007669"/>
    <property type="project" value="TreeGrafter"/>
</dbReference>
<dbReference type="SUPFAM" id="SSF56104">
    <property type="entry name" value="SAICAR synthase-like"/>
    <property type="match status" value="1"/>
</dbReference>
<dbReference type="PANTHER" id="PTHR43599">
    <property type="entry name" value="MULTIFUNCTIONAL PROTEIN ADE2"/>
    <property type="match status" value="1"/>
</dbReference>
<comment type="caution">
    <text evidence="9">The sequence shown here is derived from an EMBL/GenBank/DDBJ whole genome shotgun (WGS) entry which is preliminary data.</text>
</comment>